<dbReference type="EMBL" id="CADCXN010000047">
    <property type="protein sequence ID" value="CAA9890188.1"/>
    <property type="molecule type" value="Genomic_DNA"/>
</dbReference>
<dbReference type="RefSeq" id="WP_174625150.1">
    <property type="nucleotide sequence ID" value="NZ_CADCXN010000047.1"/>
</dbReference>
<proteinExistence type="predicted"/>
<dbReference type="Proteomes" id="UP000494216">
    <property type="component" value="Unassembled WGS sequence"/>
</dbReference>
<keyword evidence="2" id="KW-1185">Reference proteome</keyword>
<evidence type="ECO:0000313" key="2">
    <source>
        <dbReference type="Proteomes" id="UP000494216"/>
    </source>
</evidence>
<reference evidence="1 2" key="1">
    <citation type="submission" date="2020-02" db="EMBL/GenBank/DDBJ databases">
        <authorList>
            <person name="Hogendoorn C."/>
        </authorList>
    </citation>
    <scope>NUCLEOTIDE SEQUENCE [LARGE SCALE GENOMIC DNA]</scope>
    <source>
        <strain evidence="1">METHB21</strain>
    </source>
</reference>
<accession>A0A8S0Y9I3</accession>
<gene>
    <name evidence="1" type="ORF">METHB2_20019</name>
</gene>
<name>A0A8S0Y9I3_9GAMM</name>
<protein>
    <submittedName>
        <fullName evidence="1">Uncharacterized protein</fullName>
    </submittedName>
</protein>
<sequence>MTDVSRNHLFEGASEDASCAASFAVAKLAASAAMQEFSRKDVAWQNHVVRKKAECL</sequence>
<evidence type="ECO:0000313" key="1">
    <source>
        <dbReference type="EMBL" id="CAA9890188.1"/>
    </source>
</evidence>
<dbReference type="AlphaFoldDB" id="A0A8S0Y9I3"/>
<organism evidence="1 2">
    <name type="scientific">Candidatus Methylobacter favarea</name>
    <dbReference type="NCBI Taxonomy" id="2707345"/>
    <lineage>
        <taxon>Bacteria</taxon>
        <taxon>Pseudomonadati</taxon>
        <taxon>Pseudomonadota</taxon>
        <taxon>Gammaproteobacteria</taxon>
        <taxon>Methylococcales</taxon>
        <taxon>Methylococcaceae</taxon>
        <taxon>Methylobacter</taxon>
    </lineage>
</organism>
<comment type="caution">
    <text evidence="1">The sequence shown here is derived from an EMBL/GenBank/DDBJ whole genome shotgun (WGS) entry which is preliminary data.</text>
</comment>